<feature type="compositionally biased region" description="Polar residues" evidence="1">
    <location>
        <begin position="1"/>
        <end position="13"/>
    </location>
</feature>
<feature type="region of interest" description="Disordered" evidence="1">
    <location>
        <begin position="1"/>
        <end position="30"/>
    </location>
</feature>
<keyword evidence="3" id="KW-1185">Reference proteome</keyword>
<gene>
    <name evidence="2" type="ORF">B0T25DRAFT_597573</name>
</gene>
<evidence type="ECO:0000313" key="2">
    <source>
        <dbReference type="EMBL" id="KAK3363955.1"/>
    </source>
</evidence>
<dbReference type="EMBL" id="JAUIQD010000001">
    <property type="protein sequence ID" value="KAK3363955.1"/>
    <property type="molecule type" value="Genomic_DNA"/>
</dbReference>
<reference evidence="2" key="2">
    <citation type="submission" date="2023-06" db="EMBL/GenBank/DDBJ databases">
        <authorList>
            <consortium name="Lawrence Berkeley National Laboratory"/>
            <person name="Haridas S."/>
            <person name="Hensen N."/>
            <person name="Bonometti L."/>
            <person name="Westerberg I."/>
            <person name="Brannstrom I.O."/>
            <person name="Guillou S."/>
            <person name="Cros-Aarteil S."/>
            <person name="Calhoun S."/>
            <person name="Kuo A."/>
            <person name="Mondo S."/>
            <person name="Pangilinan J."/>
            <person name="Riley R."/>
            <person name="Labutti K."/>
            <person name="Andreopoulos B."/>
            <person name="Lipzen A."/>
            <person name="Chen C."/>
            <person name="Yanf M."/>
            <person name="Daum C."/>
            <person name="Ng V."/>
            <person name="Clum A."/>
            <person name="Steindorff A."/>
            <person name="Ohm R."/>
            <person name="Martin F."/>
            <person name="Silar P."/>
            <person name="Natvig D."/>
            <person name="Lalanne C."/>
            <person name="Gautier V."/>
            <person name="Ament-Velasquez S.L."/>
            <person name="Kruys A."/>
            <person name="Hutchinson M.I."/>
            <person name="Powell A.J."/>
            <person name="Barry K."/>
            <person name="Miller A.N."/>
            <person name="Grigoriev I.V."/>
            <person name="Debuchy R."/>
            <person name="Gladieux P."/>
            <person name="Thoren M.H."/>
            <person name="Johannesson H."/>
        </authorList>
    </citation>
    <scope>NUCLEOTIDE SEQUENCE</scope>
    <source>
        <strain evidence="2">CBS 955.72</strain>
    </source>
</reference>
<proteinExistence type="predicted"/>
<organism evidence="2 3">
    <name type="scientific">Lasiosphaeria hispida</name>
    <dbReference type="NCBI Taxonomy" id="260671"/>
    <lineage>
        <taxon>Eukaryota</taxon>
        <taxon>Fungi</taxon>
        <taxon>Dikarya</taxon>
        <taxon>Ascomycota</taxon>
        <taxon>Pezizomycotina</taxon>
        <taxon>Sordariomycetes</taxon>
        <taxon>Sordariomycetidae</taxon>
        <taxon>Sordariales</taxon>
        <taxon>Lasiosphaeriaceae</taxon>
        <taxon>Lasiosphaeria</taxon>
    </lineage>
</organism>
<evidence type="ECO:0000256" key="1">
    <source>
        <dbReference type="SAM" id="MobiDB-lite"/>
    </source>
</evidence>
<name>A0AAJ0HW16_9PEZI</name>
<comment type="caution">
    <text evidence="2">The sequence shown here is derived from an EMBL/GenBank/DDBJ whole genome shotgun (WGS) entry which is preliminary data.</text>
</comment>
<accession>A0AAJ0HW16</accession>
<feature type="region of interest" description="Disordered" evidence="1">
    <location>
        <begin position="113"/>
        <end position="175"/>
    </location>
</feature>
<feature type="region of interest" description="Disordered" evidence="1">
    <location>
        <begin position="74"/>
        <end position="100"/>
    </location>
</feature>
<protein>
    <submittedName>
        <fullName evidence="2">Uncharacterized protein</fullName>
    </submittedName>
</protein>
<dbReference type="AlphaFoldDB" id="A0AAJ0HW16"/>
<sequence>MDSPSLGTNSSPIDGSGAPDARISDPGPLSRAAYERIKSELAKSSSDGYYKSQVLRLKERIADKNGAILKVTTSHSNTAAELTETKSQLGNTRQQLQESNWEVAETKWQLNKAKEELKDTKEKLEETRRHAEETKYQADENKRQADENKRQADENKREAEKNKRQFDKANRQLERLGRQLEENKRCLEETEEMVEHALEENKERVEAAKKQAGDERQIDAVRMNQLANENHAYVLKIRDLQDKNKALARSNSNKSYALLEAAVQIRDMELELKTANDNLTAALRVSQDAQQAAWAANEHLRNMSHPLYKNRRGRERLDGTVPALRPFAPDSLSEAFGRRDSTAWGWADWTDG</sequence>
<dbReference type="Proteomes" id="UP001275084">
    <property type="component" value="Unassembled WGS sequence"/>
</dbReference>
<evidence type="ECO:0000313" key="3">
    <source>
        <dbReference type="Proteomes" id="UP001275084"/>
    </source>
</evidence>
<reference evidence="2" key="1">
    <citation type="journal article" date="2023" name="Mol. Phylogenet. Evol.">
        <title>Genome-scale phylogeny and comparative genomics of the fungal order Sordariales.</title>
        <authorList>
            <person name="Hensen N."/>
            <person name="Bonometti L."/>
            <person name="Westerberg I."/>
            <person name="Brannstrom I.O."/>
            <person name="Guillou S."/>
            <person name="Cros-Aarteil S."/>
            <person name="Calhoun S."/>
            <person name="Haridas S."/>
            <person name="Kuo A."/>
            <person name="Mondo S."/>
            <person name="Pangilinan J."/>
            <person name="Riley R."/>
            <person name="LaButti K."/>
            <person name="Andreopoulos B."/>
            <person name="Lipzen A."/>
            <person name="Chen C."/>
            <person name="Yan M."/>
            <person name="Daum C."/>
            <person name="Ng V."/>
            <person name="Clum A."/>
            <person name="Steindorff A."/>
            <person name="Ohm R.A."/>
            <person name="Martin F."/>
            <person name="Silar P."/>
            <person name="Natvig D.O."/>
            <person name="Lalanne C."/>
            <person name="Gautier V."/>
            <person name="Ament-Velasquez S.L."/>
            <person name="Kruys A."/>
            <person name="Hutchinson M.I."/>
            <person name="Powell A.J."/>
            <person name="Barry K."/>
            <person name="Miller A.N."/>
            <person name="Grigoriev I.V."/>
            <person name="Debuchy R."/>
            <person name="Gladieux P."/>
            <person name="Hiltunen Thoren M."/>
            <person name="Johannesson H."/>
        </authorList>
    </citation>
    <scope>NUCLEOTIDE SEQUENCE</scope>
    <source>
        <strain evidence="2">CBS 955.72</strain>
    </source>
</reference>